<dbReference type="Proteomes" id="UP000484381">
    <property type="component" value="Unassembled WGS sequence"/>
</dbReference>
<name>A0A7X1ND20_9BURK</name>
<dbReference type="EMBL" id="WHNP01000022">
    <property type="protein sequence ID" value="MPW19712.1"/>
    <property type="molecule type" value="Genomic_DNA"/>
</dbReference>
<protein>
    <submittedName>
        <fullName evidence="2">Uncharacterized protein</fullName>
    </submittedName>
</protein>
<comment type="caution">
    <text evidence="2">The sequence shown here is derived from an EMBL/GenBank/DDBJ whole genome shotgun (WGS) entry which is preliminary data.</text>
</comment>
<dbReference type="AlphaFoldDB" id="A0A7X1ND20"/>
<sequence>MFSETAPGTSRSATPVGLPSTLAHRRPDIRRAEASPHAARPDGARGYRSRHSSSSGTTWPGSRS</sequence>
<evidence type="ECO:0000313" key="3">
    <source>
        <dbReference type="Proteomes" id="UP000484381"/>
    </source>
</evidence>
<evidence type="ECO:0000256" key="1">
    <source>
        <dbReference type="SAM" id="MobiDB-lite"/>
    </source>
</evidence>
<dbReference type="Gene3D" id="1.20.1600.10">
    <property type="entry name" value="Outer membrane efflux proteins (OEP)"/>
    <property type="match status" value="1"/>
</dbReference>
<proteinExistence type="predicted"/>
<gene>
    <name evidence="2" type="ORF">GCT13_23130</name>
</gene>
<feature type="compositionally biased region" description="Basic and acidic residues" evidence="1">
    <location>
        <begin position="25"/>
        <end position="45"/>
    </location>
</feature>
<reference evidence="2 3" key="1">
    <citation type="submission" date="2019-10" db="EMBL/GenBank/DDBJ databases">
        <title>Paraburkholderia sp. isolated from nodules of Mimosa pudica from Brazilian Atlantic Forest soils.</title>
        <authorList>
            <person name="Paulitsch F."/>
            <person name="Hungria M."/>
            <person name="Dall'Agnol R."/>
        </authorList>
    </citation>
    <scope>NUCLEOTIDE SEQUENCE [LARGE SCALE GENOMIC DNA]</scope>
    <source>
        <strain evidence="2 3">CNPSo 3157</strain>
    </source>
</reference>
<organism evidence="2 3">
    <name type="scientific">Paraburkholderia franconis</name>
    <dbReference type="NCBI Taxonomy" id="2654983"/>
    <lineage>
        <taxon>Bacteria</taxon>
        <taxon>Pseudomonadati</taxon>
        <taxon>Pseudomonadota</taxon>
        <taxon>Betaproteobacteria</taxon>
        <taxon>Burkholderiales</taxon>
        <taxon>Burkholderiaceae</taxon>
        <taxon>Paraburkholderia</taxon>
    </lineage>
</organism>
<evidence type="ECO:0000313" key="2">
    <source>
        <dbReference type="EMBL" id="MPW19712.1"/>
    </source>
</evidence>
<feature type="compositionally biased region" description="Polar residues" evidence="1">
    <location>
        <begin position="1"/>
        <end position="13"/>
    </location>
</feature>
<accession>A0A7X1ND20</accession>
<feature type="region of interest" description="Disordered" evidence="1">
    <location>
        <begin position="1"/>
        <end position="64"/>
    </location>
</feature>
<keyword evidence="3" id="KW-1185">Reference proteome</keyword>